<accession>A0A378L5Z8</accession>
<gene>
    <name evidence="6" type="ORF">NCTC11991_01071</name>
</gene>
<evidence type="ECO:0000256" key="3">
    <source>
        <dbReference type="ARBA" id="ARBA00022827"/>
    </source>
</evidence>
<dbReference type="InterPro" id="IPR036188">
    <property type="entry name" value="FAD/NAD-bd_sf"/>
</dbReference>
<evidence type="ECO:0000259" key="5">
    <source>
        <dbReference type="Pfam" id="PF07992"/>
    </source>
</evidence>
<dbReference type="GO" id="GO:0004502">
    <property type="term" value="F:kynurenine 3-monooxygenase activity"/>
    <property type="evidence" value="ECO:0007669"/>
    <property type="project" value="TreeGrafter"/>
</dbReference>
<dbReference type="AlphaFoldDB" id="A0A378L5Z8"/>
<evidence type="ECO:0000313" key="7">
    <source>
        <dbReference type="Proteomes" id="UP000255110"/>
    </source>
</evidence>
<sequence length="604" mass="68107">MTDYDDGDKHPDLVIVGMGPVGLAAAYEAARNGNKVLIVEKRTEKLSSIRPQVVVLSPERKNQLIAMINKNNDQLSDSDIKFLDTLAGSAEVKIASVQKFILNRINNLNKQHRREKESNGMNAINILYETTLESVDPARGIATMKSKDGPSQEIGYQHLVAADGGRSQTLALVNAKLEKRDQIKRSTPLGMKHIAHTFHLGAYVKLSRADGQPLVLPEREFTSSFMDDGDNSESHRLYFLRFEKKSHDKSNKKSVKMGFIGEVPKEIYDQYQEYLKEAEDLQKKIGEIDAKLKINANDTDLLSEKEKLESSYQSVVTEAQKHALAYAKKAAAKYMNVKESELNIELTPSKKTPEKDKLKILAFQGNSQLAGKAAIRVNDHGFYLIGDAYFTPNYALGHGLNDGLEAAAMIGKIPKKESKQSKGENVQSLQQHLSEYNKLNAKNSNFIRMMMQVIRWFRKLGVTRIKLADMLETGVSVREESNKIDLKKSVCHTIDRSRAGVDRDKDCIERYIEKKFNAEDVNKLITYGLDYYSMGFLSEDAPGFKGKSKEEQIAFLRQVSESNGNIPILLPWRLKVDYSHAAYLVSFFLKKFIILNSLNCILVR</sequence>
<feature type="domain" description="FAD/NAD(P)-binding" evidence="5">
    <location>
        <begin position="12"/>
        <end position="175"/>
    </location>
</feature>
<dbReference type="STRING" id="460.Lstg_2288"/>
<name>A0A378L5Z8_9GAMM</name>
<evidence type="ECO:0000256" key="2">
    <source>
        <dbReference type="ARBA" id="ARBA00022630"/>
    </source>
</evidence>
<proteinExistence type="predicted"/>
<evidence type="ECO:0000256" key="1">
    <source>
        <dbReference type="ARBA" id="ARBA00001974"/>
    </source>
</evidence>
<dbReference type="PANTHER" id="PTHR46028:SF2">
    <property type="entry name" value="KYNURENINE 3-MONOOXYGENASE"/>
    <property type="match status" value="1"/>
</dbReference>
<dbReference type="Pfam" id="PF07992">
    <property type="entry name" value="Pyr_redox_2"/>
    <property type="match status" value="1"/>
</dbReference>
<protein>
    <submittedName>
        <fullName evidence="6">Geranylgeranyl reductase family</fullName>
    </submittedName>
</protein>
<dbReference type="RefSeq" id="WP_115324545.1">
    <property type="nucleotide sequence ID" value="NZ_UGOY01000001.1"/>
</dbReference>
<dbReference type="EMBL" id="UGOY01000001">
    <property type="protein sequence ID" value="STY22485.1"/>
    <property type="molecule type" value="Genomic_DNA"/>
</dbReference>
<keyword evidence="3" id="KW-0274">FAD</keyword>
<keyword evidence="4" id="KW-0560">Oxidoreductase</keyword>
<evidence type="ECO:0000256" key="4">
    <source>
        <dbReference type="ARBA" id="ARBA00023002"/>
    </source>
</evidence>
<dbReference type="OrthoDB" id="5654384at2"/>
<dbReference type="SUPFAM" id="SSF51905">
    <property type="entry name" value="FAD/NAD(P)-binding domain"/>
    <property type="match status" value="1"/>
</dbReference>
<dbReference type="Proteomes" id="UP000255110">
    <property type="component" value="Unassembled WGS sequence"/>
</dbReference>
<organism evidence="6 7">
    <name type="scientific">Legionella steigerwaltii</name>
    <dbReference type="NCBI Taxonomy" id="460"/>
    <lineage>
        <taxon>Bacteria</taxon>
        <taxon>Pseudomonadati</taxon>
        <taxon>Pseudomonadota</taxon>
        <taxon>Gammaproteobacteria</taxon>
        <taxon>Legionellales</taxon>
        <taxon>Legionellaceae</taxon>
        <taxon>Legionella</taxon>
    </lineage>
</organism>
<dbReference type="PRINTS" id="PR00411">
    <property type="entry name" value="PNDRDTASEI"/>
</dbReference>
<reference evidence="6 7" key="1">
    <citation type="submission" date="2018-06" db="EMBL/GenBank/DDBJ databases">
        <authorList>
            <consortium name="Pathogen Informatics"/>
            <person name="Doyle S."/>
        </authorList>
    </citation>
    <scope>NUCLEOTIDE SEQUENCE [LARGE SCALE GENOMIC DNA]</scope>
    <source>
        <strain evidence="6 7">NCTC11991</strain>
    </source>
</reference>
<dbReference type="PANTHER" id="PTHR46028">
    <property type="entry name" value="KYNURENINE 3-MONOOXYGENASE"/>
    <property type="match status" value="1"/>
</dbReference>
<keyword evidence="2" id="KW-0285">Flavoprotein</keyword>
<dbReference type="InterPro" id="IPR023753">
    <property type="entry name" value="FAD/NAD-binding_dom"/>
</dbReference>
<dbReference type="PRINTS" id="PR00368">
    <property type="entry name" value="FADPNR"/>
</dbReference>
<dbReference type="Gene3D" id="3.50.50.60">
    <property type="entry name" value="FAD/NAD(P)-binding domain"/>
    <property type="match status" value="1"/>
</dbReference>
<dbReference type="GO" id="GO:0070189">
    <property type="term" value="P:kynurenine metabolic process"/>
    <property type="evidence" value="ECO:0007669"/>
    <property type="project" value="TreeGrafter"/>
</dbReference>
<comment type="cofactor">
    <cofactor evidence="1">
        <name>FAD</name>
        <dbReference type="ChEBI" id="CHEBI:57692"/>
    </cofactor>
</comment>
<evidence type="ECO:0000313" key="6">
    <source>
        <dbReference type="EMBL" id="STY22485.1"/>
    </source>
</evidence>